<dbReference type="HOGENOM" id="CLU_181047_0_0_1"/>
<evidence type="ECO:0000256" key="1">
    <source>
        <dbReference type="SAM" id="MobiDB-lite"/>
    </source>
</evidence>
<reference evidence="2 4" key="2">
    <citation type="journal article" date="2014" name="BMC Genomics">
        <title>An improved genome release (version Mt4.0) for the model legume Medicago truncatula.</title>
        <authorList>
            <person name="Tang H."/>
            <person name="Krishnakumar V."/>
            <person name="Bidwell S."/>
            <person name="Rosen B."/>
            <person name="Chan A."/>
            <person name="Zhou S."/>
            <person name="Gentzbittel L."/>
            <person name="Childs K.L."/>
            <person name="Yandell M."/>
            <person name="Gundlach H."/>
            <person name="Mayer K.F."/>
            <person name="Schwartz D.C."/>
            <person name="Town C.D."/>
        </authorList>
    </citation>
    <scope>GENOME REANNOTATION</scope>
    <source>
        <strain evidence="2">A17</strain>
        <strain evidence="3 4">cv. Jemalong A17</strain>
    </source>
</reference>
<proteinExistence type="predicted"/>
<reference evidence="3" key="3">
    <citation type="submission" date="2015-04" db="UniProtKB">
        <authorList>
            <consortium name="EnsemblPlants"/>
        </authorList>
    </citation>
    <scope>IDENTIFICATION</scope>
    <source>
        <strain evidence="3">cv. Jemalong A17</strain>
    </source>
</reference>
<reference evidence="2 4" key="1">
    <citation type="journal article" date="2011" name="Nature">
        <title>The Medicago genome provides insight into the evolution of rhizobial symbioses.</title>
        <authorList>
            <person name="Young N.D."/>
            <person name="Debelle F."/>
            <person name="Oldroyd G.E."/>
            <person name="Geurts R."/>
            <person name="Cannon S.B."/>
            <person name="Udvardi M.K."/>
            <person name="Benedito V.A."/>
            <person name="Mayer K.F."/>
            <person name="Gouzy J."/>
            <person name="Schoof H."/>
            <person name="Van de Peer Y."/>
            <person name="Proost S."/>
            <person name="Cook D.R."/>
            <person name="Meyers B.C."/>
            <person name="Spannagl M."/>
            <person name="Cheung F."/>
            <person name="De Mita S."/>
            <person name="Krishnakumar V."/>
            <person name="Gundlach H."/>
            <person name="Zhou S."/>
            <person name="Mudge J."/>
            <person name="Bharti A.K."/>
            <person name="Murray J.D."/>
            <person name="Naoumkina M.A."/>
            <person name="Rosen B."/>
            <person name="Silverstein K.A."/>
            <person name="Tang H."/>
            <person name="Rombauts S."/>
            <person name="Zhao P.X."/>
            <person name="Zhou P."/>
            <person name="Barbe V."/>
            <person name="Bardou P."/>
            <person name="Bechner M."/>
            <person name="Bellec A."/>
            <person name="Berger A."/>
            <person name="Berges H."/>
            <person name="Bidwell S."/>
            <person name="Bisseling T."/>
            <person name="Choisne N."/>
            <person name="Couloux A."/>
            <person name="Denny R."/>
            <person name="Deshpande S."/>
            <person name="Dai X."/>
            <person name="Doyle J.J."/>
            <person name="Dudez A.M."/>
            <person name="Farmer A.D."/>
            <person name="Fouteau S."/>
            <person name="Franken C."/>
            <person name="Gibelin C."/>
            <person name="Gish J."/>
            <person name="Goldstein S."/>
            <person name="Gonzalez A.J."/>
            <person name="Green P.J."/>
            <person name="Hallab A."/>
            <person name="Hartog M."/>
            <person name="Hua A."/>
            <person name="Humphray S.J."/>
            <person name="Jeong D.H."/>
            <person name="Jing Y."/>
            <person name="Jocker A."/>
            <person name="Kenton S.M."/>
            <person name="Kim D.J."/>
            <person name="Klee K."/>
            <person name="Lai H."/>
            <person name="Lang C."/>
            <person name="Lin S."/>
            <person name="Macmil S.L."/>
            <person name="Magdelenat G."/>
            <person name="Matthews L."/>
            <person name="McCorrison J."/>
            <person name="Monaghan E.L."/>
            <person name="Mun J.H."/>
            <person name="Najar F.Z."/>
            <person name="Nicholson C."/>
            <person name="Noirot C."/>
            <person name="O'Bleness M."/>
            <person name="Paule C.R."/>
            <person name="Poulain J."/>
            <person name="Prion F."/>
            <person name="Qin B."/>
            <person name="Qu C."/>
            <person name="Retzel E.F."/>
            <person name="Riddle C."/>
            <person name="Sallet E."/>
            <person name="Samain S."/>
            <person name="Samson N."/>
            <person name="Sanders I."/>
            <person name="Saurat O."/>
            <person name="Scarpelli C."/>
            <person name="Schiex T."/>
            <person name="Segurens B."/>
            <person name="Severin A.J."/>
            <person name="Sherrier D.J."/>
            <person name="Shi R."/>
            <person name="Sims S."/>
            <person name="Singer S.R."/>
            <person name="Sinharoy S."/>
            <person name="Sterck L."/>
            <person name="Viollet A."/>
            <person name="Wang B.B."/>
            <person name="Wang K."/>
            <person name="Wang M."/>
            <person name="Wang X."/>
            <person name="Warfsmann J."/>
            <person name="Weissenbach J."/>
            <person name="White D.D."/>
            <person name="White J.D."/>
            <person name="Wiley G.B."/>
            <person name="Wincker P."/>
            <person name="Xing Y."/>
            <person name="Yang L."/>
            <person name="Yao Z."/>
            <person name="Ying F."/>
            <person name="Zhai J."/>
            <person name="Zhou L."/>
            <person name="Zuber A."/>
            <person name="Denarie J."/>
            <person name="Dixon R.A."/>
            <person name="May G.D."/>
            <person name="Schwartz D.C."/>
            <person name="Rogers J."/>
            <person name="Quetier F."/>
            <person name="Town C.D."/>
            <person name="Roe B.A."/>
        </authorList>
    </citation>
    <scope>NUCLEOTIDE SEQUENCE [LARGE SCALE GENOMIC DNA]</scope>
    <source>
        <strain evidence="2">A17</strain>
        <strain evidence="3 4">cv. Jemalong A17</strain>
    </source>
</reference>
<evidence type="ECO:0000313" key="4">
    <source>
        <dbReference type="Proteomes" id="UP000002051"/>
    </source>
</evidence>
<name>A0A072VIZ7_MEDTR</name>
<sequence>MLETQISQVAQQVASSSQTPEIFPSHPENNPKAHLNVVTLRNGRQLEETQVKDKAKMSEKVSNNPQSEEAEVESEKLKTPLPYKPKIPFSQRFDKPNLDV</sequence>
<dbReference type="EnsemblPlants" id="KEH38135">
    <property type="protein sequence ID" value="KEH38135"/>
    <property type="gene ID" value="MTR_2g461870"/>
</dbReference>
<protein>
    <submittedName>
        <fullName evidence="2 3">Uncharacterized protein</fullName>
    </submittedName>
</protein>
<organism evidence="2 4">
    <name type="scientific">Medicago truncatula</name>
    <name type="common">Barrel medic</name>
    <name type="synonym">Medicago tribuloides</name>
    <dbReference type="NCBI Taxonomy" id="3880"/>
    <lineage>
        <taxon>Eukaryota</taxon>
        <taxon>Viridiplantae</taxon>
        <taxon>Streptophyta</taxon>
        <taxon>Embryophyta</taxon>
        <taxon>Tracheophyta</taxon>
        <taxon>Spermatophyta</taxon>
        <taxon>Magnoliopsida</taxon>
        <taxon>eudicotyledons</taxon>
        <taxon>Gunneridae</taxon>
        <taxon>Pentapetalae</taxon>
        <taxon>rosids</taxon>
        <taxon>fabids</taxon>
        <taxon>Fabales</taxon>
        <taxon>Fabaceae</taxon>
        <taxon>Papilionoideae</taxon>
        <taxon>50 kb inversion clade</taxon>
        <taxon>NPAAA clade</taxon>
        <taxon>Hologalegina</taxon>
        <taxon>IRL clade</taxon>
        <taxon>Trifolieae</taxon>
        <taxon>Medicago</taxon>
    </lineage>
</organism>
<evidence type="ECO:0000313" key="2">
    <source>
        <dbReference type="EMBL" id="KEH38135.1"/>
    </source>
</evidence>
<feature type="region of interest" description="Disordered" evidence="1">
    <location>
        <begin position="1"/>
        <end position="100"/>
    </location>
</feature>
<accession>A0A072VIZ7</accession>
<gene>
    <name evidence="2" type="ordered locus">MTR_2g461870</name>
</gene>
<dbReference type="EMBL" id="CM001218">
    <property type="protein sequence ID" value="KEH38135.1"/>
    <property type="molecule type" value="Genomic_DNA"/>
</dbReference>
<dbReference type="Proteomes" id="UP000002051">
    <property type="component" value="Chromosome 2"/>
</dbReference>
<feature type="compositionally biased region" description="Low complexity" evidence="1">
    <location>
        <begin position="7"/>
        <end position="18"/>
    </location>
</feature>
<evidence type="ECO:0000313" key="3">
    <source>
        <dbReference type="EnsemblPlants" id="KEH38135"/>
    </source>
</evidence>
<dbReference type="AlphaFoldDB" id="A0A072VIZ7"/>
<keyword evidence="4" id="KW-1185">Reference proteome</keyword>
<feature type="compositionally biased region" description="Basic and acidic residues" evidence="1">
    <location>
        <begin position="44"/>
        <end position="59"/>
    </location>
</feature>